<keyword evidence="9 11" id="KW-0325">Glycoprotein</keyword>
<dbReference type="Gene3D" id="3.40.50.150">
    <property type="entry name" value="Vaccinia Virus protein VP39"/>
    <property type="match status" value="1"/>
</dbReference>
<keyword evidence="7 11" id="KW-1133">Transmembrane helix</keyword>
<evidence type="ECO:0000256" key="7">
    <source>
        <dbReference type="ARBA" id="ARBA00022989"/>
    </source>
</evidence>
<comment type="subcellular location">
    <subcellularLocation>
        <location evidence="10">Endomembrane system</location>
        <topology evidence="10">Single-pass membrane protein</topology>
    </subcellularLocation>
    <subcellularLocation>
        <location evidence="1 11">Membrane</location>
        <topology evidence="1 11">Single-pass type II membrane protein</topology>
    </subcellularLocation>
</comment>
<keyword evidence="13" id="KW-1185">Reference proteome</keyword>
<evidence type="ECO:0000256" key="8">
    <source>
        <dbReference type="ARBA" id="ARBA00023136"/>
    </source>
</evidence>
<keyword evidence="6 11" id="KW-0735">Signal-anchor</keyword>
<evidence type="ECO:0000256" key="2">
    <source>
        <dbReference type="ARBA" id="ARBA00008361"/>
    </source>
</evidence>
<evidence type="ECO:0000313" key="13">
    <source>
        <dbReference type="Proteomes" id="UP001153076"/>
    </source>
</evidence>
<comment type="similarity">
    <text evidence="2 11">Belongs to the methyltransferase superfamily.</text>
</comment>
<organism evidence="12 13">
    <name type="scientific">Carnegiea gigantea</name>
    <dbReference type="NCBI Taxonomy" id="171969"/>
    <lineage>
        <taxon>Eukaryota</taxon>
        <taxon>Viridiplantae</taxon>
        <taxon>Streptophyta</taxon>
        <taxon>Embryophyta</taxon>
        <taxon>Tracheophyta</taxon>
        <taxon>Spermatophyta</taxon>
        <taxon>Magnoliopsida</taxon>
        <taxon>eudicotyledons</taxon>
        <taxon>Gunneridae</taxon>
        <taxon>Pentapetalae</taxon>
        <taxon>Caryophyllales</taxon>
        <taxon>Cactineae</taxon>
        <taxon>Cactaceae</taxon>
        <taxon>Cactoideae</taxon>
        <taxon>Echinocereeae</taxon>
        <taxon>Carnegiea</taxon>
    </lineage>
</organism>
<dbReference type="GO" id="GO:0012505">
    <property type="term" value="C:endomembrane system"/>
    <property type="evidence" value="ECO:0007669"/>
    <property type="project" value="UniProtKB-SubCell"/>
</dbReference>
<keyword evidence="8 11" id="KW-0472">Membrane</keyword>
<feature type="transmembrane region" description="Helical" evidence="11">
    <location>
        <begin position="79"/>
        <end position="104"/>
    </location>
</feature>
<dbReference type="GO" id="GO:0016020">
    <property type="term" value="C:membrane"/>
    <property type="evidence" value="ECO:0007669"/>
    <property type="project" value="UniProtKB-SubCell"/>
</dbReference>
<dbReference type="Pfam" id="PF03141">
    <property type="entry name" value="Methyltransf_29"/>
    <property type="match status" value="1"/>
</dbReference>
<evidence type="ECO:0000256" key="5">
    <source>
        <dbReference type="ARBA" id="ARBA00022692"/>
    </source>
</evidence>
<proteinExistence type="inferred from homology"/>
<keyword evidence="3 11" id="KW-0489">Methyltransferase</keyword>
<evidence type="ECO:0000256" key="10">
    <source>
        <dbReference type="ARBA" id="ARBA00037847"/>
    </source>
</evidence>
<dbReference type="InterPro" id="IPR029063">
    <property type="entry name" value="SAM-dependent_MTases_sf"/>
</dbReference>
<evidence type="ECO:0000256" key="9">
    <source>
        <dbReference type="ARBA" id="ARBA00023180"/>
    </source>
</evidence>
<reference evidence="12" key="1">
    <citation type="submission" date="2022-04" db="EMBL/GenBank/DDBJ databases">
        <title>Carnegiea gigantea Genome sequencing and assembly v2.</title>
        <authorList>
            <person name="Copetti D."/>
            <person name="Sanderson M.J."/>
            <person name="Burquez A."/>
            <person name="Wojciechowski M.F."/>
        </authorList>
    </citation>
    <scope>NUCLEOTIDE SEQUENCE</scope>
    <source>
        <strain evidence="12">SGP5-SGP5p</strain>
        <tissue evidence="12">Aerial part</tissue>
    </source>
</reference>
<dbReference type="EMBL" id="JAKOGI010000001">
    <property type="protein sequence ID" value="KAJ8453193.1"/>
    <property type="molecule type" value="Genomic_DNA"/>
</dbReference>
<gene>
    <name evidence="12" type="ORF">Cgig2_008077</name>
</gene>
<evidence type="ECO:0000256" key="4">
    <source>
        <dbReference type="ARBA" id="ARBA00022679"/>
    </source>
</evidence>
<dbReference type="OrthoDB" id="2013972at2759"/>
<dbReference type="GO" id="GO:0032259">
    <property type="term" value="P:methylation"/>
    <property type="evidence" value="ECO:0007669"/>
    <property type="project" value="UniProtKB-KW"/>
</dbReference>
<dbReference type="PANTHER" id="PTHR10108:SF899">
    <property type="entry name" value="PECTIN METHYLTRANSFERASE QUA2-RELATED"/>
    <property type="match status" value="1"/>
</dbReference>
<keyword evidence="5 11" id="KW-0812">Transmembrane</keyword>
<evidence type="ECO:0000256" key="1">
    <source>
        <dbReference type="ARBA" id="ARBA00004606"/>
    </source>
</evidence>
<name>A0A9Q1QRX7_9CARY</name>
<dbReference type="FunFam" id="3.40.50.150:FF:000119">
    <property type="entry name" value="probable pectin methyltransferase QUA2"/>
    <property type="match status" value="1"/>
</dbReference>
<sequence>MVRPHNRAGSSGRLWEGEHFDNDSKNELRRKKDMEKGSSCSDHISQCFCNSADLILPNSSAKLSGDYHWFGVGRGYCSFLVGILKLALAAIAFFSLFGSLRWMFSVSKPSSNYFLLHGYWSLQKQLISDLSDIQELAFGASRLQEVEFCPQEYENYVPCFNTSDTAEGSQLVHRCDRGSRLNCLVLPPENYRLPLRWPAGRDVIWYSNVKISAQEVLSSGALTKRLMMLEEDQISFRSDSLMFDGVEDYSHQIADMIGLRSASEFNQAGIRTVLDIGCGYGSFGAHLVSGNMLTMCIADYEPSGSQVQLTLERGLPAMIASFGSKRLPFSSLSFDMLHCSRCGIDWDQKDGIYLAEADRLLKPGGYFVWTSPLASVRRSLEDKDNQKRWQLVQQFAENLCWDMLSQQEGTVIWKKSAKKGCYDLRKDSSSLPVCKKGSDVETPYYQPLHLCIGGTHSQRWIPIEQRSLWPSRATVNSSELKIYGVSEELFSVDSLKWKSAVQDYWSLLSPLIFSDHPKRPGDEDPSPPFNMLRNVLDMNAQFGGFNHALLEAGKNVWVMNVVPTTAPDTLPLILDRGFIGTSHNWCEAFPSYPRTYDMVHADRLLSLETSQRPKCTMLDLFLEIDRLLRPEGWAVFRDTPTTIESARVLATRLKWDARLLDIEANSDEKILICQKTFPVDKFKHSS</sequence>
<evidence type="ECO:0000256" key="11">
    <source>
        <dbReference type="RuleBase" id="RU366043"/>
    </source>
</evidence>
<comment type="caution">
    <text evidence="12">The sequence shown here is derived from an EMBL/GenBank/DDBJ whole genome shotgun (WGS) entry which is preliminary data.</text>
</comment>
<dbReference type="Proteomes" id="UP001153076">
    <property type="component" value="Unassembled WGS sequence"/>
</dbReference>
<accession>A0A9Q1QRX7</accession>
<dbReference type="AlphaFoldDB" id="A0A9Q1QRX7"/>
<dbReference type="SUPFAM" id="SSF53335">
    <property type="entry name" value="S-adenosyl-L-methionine-dependent methyltransferases"/>
    <property type="match status" value="2"/>
</dbReference>
<dbReference type="EC" id="2.1.1.-" evidence="11"/>
<protein>
    <recommendedName>
        <fullName evidence="11">Methyltransferase</fullName>
        <ecNumber evidence="11">2.1.1.-</ecNumber>
    </recommendedName>
</protein>
<evidence type="ECO:0000256" key="6">
    <source>
        <dbReference type="ARBA" id="ARBA00022968"/>
    </source>
</evidence>
<evidence type="ECO:0000313" key="12">
    <source>
        <dbReference type="EMBL" id="KAJ8453193.1"/>
    </source>
</evidence>
<dbReference type="PANTHER" id="PTHR10108">
    <property type="entry name" value="SAM-DEPENDENT METHYLTRANSFERASE"/>
    <property type="match status" value="1"/>
</dbReference>
<dbReference type="InterPro" id="IPR004159">
    <property type="entry name" value="Put_SAM_MeTrfase"/>
</dbReference>
<evidence type="ECO:0000256" key="3">
    <source>
        <dbReference type="ARBA" id="ARBA00022603"/>
    </source>
</evidence>
<dbReference type="GO" id="GO:0005737">
    <property type="term" value="C:cytoplasm"/>
    <property type="evidence" value="ECO:0007669"/>
    <property type="project" value="TreeGrafter"/>
</dbReference>
<keyword evidence="4 11" id="KW-0808">Transferase</keyword>
<dbReference type="GO" id="GO:0008168">
    <property type="term" value="F:methyltransferase activity"/>
    <property type="evidence" value="ECO:0007669"/>
    <property type="project" value="UniProtKB-UniRule"/>
</dbReference>